<dbReference type="EMBL" id="DS989842">
    <property type="protein sequence ID" value="EDX78253.1"/>
    <property type="molecule type" value="Genomic_DNA"/>
</dbReference>
<sequence>MAGGGFWLSLYLVLLKIVDRQETFSGLIRDRVSWVMPPKPLSVFPCRGYQH</sequence>
<protein>
    <submittedName>
        <fullName evidence="1">Uncharacterized protein</fullName>
    </submittedName>
</protein>
<organism evidence="1 2">
    <name type="scientific">Coleofasciculus chthonoplastes PCC 7420</name>
    <dbReference type="NCBI Taxonomy" id="118168"/>
    <lineage>
        <taxon>Bacteria</taxon>
        <taxon>Bacillati</taxon>
        <taxon>Cyanobacteriota</taxon>
        <taxon>Cyanophyceae</taxon>
        <taxon>Coleofasciculales</taxon>
        <taxon>Coleofasciculaceae</taxon>
        <taxon>Coleofasciculus</taxon>
    </lineage>
</organism>
<evidence type="ECO:0000313" key="2">
    <source>
        <dbReference type="Proteomes" id="UP000003835"/>
    </source>
</evidence>
<accession>B4VJ49</accession>
<reference evidence="1 2" key="1">
    <citation type="submission" date="2008-07" db="EMBL/GenBank/DDBJ databases">
        <authorList>
            <person name="Tandeau de Marsac N."/>
            <person name="Ferriera S."/>
            <person name="Johnson J."/>
            <person name="Kravitz S."/>
            <person name="Beeson K."/>
            <person name="Sutton G."/>
            <person name="Rogers Y.-H."/>
            <person name="Friedman R."/>
            <person name="Frazier M."/>
            <person name="Venter J.C."/>
        </authorList>
    </citation>
    <scope>NUCLEOTIDE SEQUENCE [LARGE SCALE GENOMIC DNA]</scope>
    <source>
        <strain evidence="1 2">PCC 7420</strain>
    </source>
</reference>
<dbReference type="HOGENOM" id="CLU_3097653_0_0_3"/>
<keyword evidence="2" id="KW-1185">Reference proteome</keyword>
<name>B4VJ49_9CYAN</name>
<evidence type="ECO:0000313" key="1">
    <source>
        <dbReference type="EMBL" id="EDX78253.1"/>
    </source>
</evidence>
<dbReference type="Proteomes" id="UP000003835">
    <property type="component" value="Unassembled WGS sequence"/>
</dbReference>
<dbReference type="AlphaFoldDB" id="B4VJ49"/>
<gene>
    <name evidence="1" type="ORF">MC7420_7991</name>
</gene>
<proteinExistence type="predicted"/>